<dbReference type="GO" id="GO:0006325">
    <property type="term" value="P:chromatin organization"/>
    <property type="evidence" value="ECO:0007669"/>
    <property type="project" value="UniProtKB-KW"/>
</dbReference>
<dbReference type="Proteomes" id="UP000002058">
    <property type="component" value="Unassembled WGS sequence"/>
</dbReference>
<dbReference type="GO" id="GO:0035556">
    <property type="term" value="P:intracellular signal transduction"/>
    <property type="evidence" value="ECO:0007669"/>
    <property type="project" value="UniProtKB-ARBA"/>
</dbReference>
<evidence type="ECO:0000256" key="8">
    <source>
        <dbReference type="ARBA" id="ARBA00022454"/>
    </source>
</evidence>
<organism evidence="30 31">
    <name type="scientific">Uncinocarpus reesii (strain UAMH 1704)</name>
    <dbReference type="NCBI Taxonomy" id="336963"/>
    <lineage>
        <taxon>Eukaryota</taxon>
        <taxon>Fungi</taxon>
        <taxon>Dikarya</taxon>
        <taxon>Ascomycota</taxon>
        <taxon>Pezizomycotina</taxon>
        <taxon>Eurotiomycetes</taxon>
        <taxon>Eurotiomycetidae</taxon>
        <taxon>Onygenales</taxon>
        <taxon>Onygenaceae</taxon>
        <taxon>Uncinocarpus</taxon>
    </lineage>
</organism>
<comment type="catalytic activity">
    <reaction evidence="24">
        <text>L-seryl-[protein] + ATP = O-phospho-L-seryl-[protein] + ADP + H(+)</text>
        <dbReference type="Rhea" id="RHEA:17989"/>
        <dbReference type="Rhea" id="RHEA-COMP:9863"/>
        <dbReference type="Rhea" id="RHEA-COMP:11604"/>
        <dbReference type="ChEBI" id="CHEBI:15378"/>
        <dbReference type="ChEBI" id="CHEBI:29999"/>
        <dbReference type="ChEBI" id="CHEBI:30616"/>
        <dbReference type="ChEBI" id="CHEBI:83421"/>
        <dbReference type="ChEBI" id="CHEBI:456216"/>
        <dbReference type="EC" id="2.7.11.1"/>
    </reaction>
</comment>
<evidence type="ECO:0000256" key="26">
    <source>
        <dbReference type="SAM" id="MobiDB-lite"/>
    </source>
</evidence>
<dbReference type="GO" id="GO:0004674">
    <property type="term" value="F:protein serine/threonine kinase activity"/>
    <property type="evidence" value="ECO:0007669"/>
    <property type="project" value="UniProtKB-KW"/>
</dbReference>
<evidence type="ECO:0000256" key="16">
    <source>
        <dbReference type="ARBA" id="ARBA00022895"/>
    </source>
</evidence>
<dbReference type="SUPFAM" id="SSF56112">
    <property type="entry name" value="Protein kinase-like (PK-like)"/>
    <property type="match status" value="1"/>
</dbReference>
<dbReference type="PANTHER" id="PTHR37079">
    <property type="entry name" value="SERINE/THREONINE-PROTEIN KINASE ATM"/>
    <property type="match status" value="1"/>
</dbReference>
<dbReference type="PANTHER" id="PTHR37079:SF4">
    <property type="entry name" value="SERINE_THREONINE-PROTEIN KINASE ATM"/>
    <property type="match status" value="1"/>
</dbReference>
<keyword evidence="9" id="KW-0723">Serine/threonine-protein kinase</keyword>
<evidence type="ECO:0000256" key="23">
    <source>
        <dbReference type="ARBA" id="ARBA00047899"/>
    </source>
</evidence>
<evidence type="ECO:0000259" key="29">
    <source>
        <dbReference type="PROSITE" id="PS51190"/>
    </source>
</evidence>
<comment type="similarity">
    <text evidence="3">Belongs to the PI3/PI4-kinase family. ATM subfamily.</text>
</comment>
<dbReference type="HOGENOM" id="CLU_000178_8_0_1"/>
<evidence type="ECO:0000256" key="15">
    <source>
        <dbReference type="ARBA" id="ARBA00022853"/>
    </source>
</evidence>
<keyword evidence="10" id="KW-0808">Transferase</keyword>
<evidence type="ECO:0000259" key="28">
    <source>
        <dbReference type="PROSITE" id="PS51189"/>
    </source>
</evidence>
<dbReference type="InterPro" id="IPR003152">
    <property type="entry name" value="FATC_dom"/>
</dbReference>
<dbReference type="OrthoDB" id="381190at2759"/>
<dbReference type="InterPro" id="IPR018936">
    <property type="entry name" value="PI3/4_kinase_CS"/>
</dbReference>
<evidence type="ECO:0000259" key="27">
    <source>
        <dbReference type="PROSITE" id="PS50290"/>
    </source>
</evidence>
<dbReference type="PROSITE" id="PS00916">
    <property type="entry name" value="PI3_4_KINASE_2"/>
    <property type="match status" value="1"/>
</dbReference>
<dbReference type="CDD" id="cd05171">
    <property type="entry name" value="PIKKc_ATM"/>
    <property type="match status" value="1"/>
</dbReference>
<keyword evidence="25" id="KW-0175">Coiled coil</keyword>
<feature type="coiled-coil region" evidence="25">
    <location>
        <begin position="2021"/>
        <end position="2048"/>
    </location>
</feature>
<feature type="domain" description="PI3K/PI4K catalytic" evidence="27">
    <location>
        <begin position="2286"/>
        <end position="2599"/>
    </location>
</feature>
<keyword evidence="12" id="KW-0227">DNA damage</keyword>
<evidence type="ECO:0000256" key="19">
    <source>
        <dbReference type="ARBA" id="ARBA00030020"/>
    </source>
</evidence>
<evidence type="ECO:0000256" key="9">
    <source>
        <dbReference type="ARBA" id="ARBA00022527"/>
    </source>
</evidence>
<dbReference type="EMBL" id="CH476617">
    <property type="protein sequence ID" value="EEP80156.1"/>
    <property type="molecule type" value="Genomic_DNA"/>
</dbReference>
<evidence type="ECO:0000256" key="17">
    <source>
        <dbReference type="ARBA" id="ARBA00023242"/>
    </source>
</evidence>
<evidence type="ECO:0000256" key="13">
    <source>
        <dbReference type="ARBA" id="ARBA00022777"/>
    </source>
</evidence>
<gene>
    <name evidence="30" type="ORF">UREG_04998</name>
</gene>
<dbReference type="GO" id="GO:0005634">
    <property type="term" value="C:nucleus"/>
    <property type="evidence" value="ECO:0007669"/>
    <property type="project" value="UniProtKB-SubCell"/>
</dbReference>
<evidence type="ECO:0000313" key="31">
    <source>
        <dbReference type="Proteomes" id="UP000002058"/>
    </source>
</evidence>
<dbReference type="PROSITE" id="PS51189">
    <property type="entry name" value="FAT"/>
    <property type="match status" value="1"/>
</dbReference>
<evidence type="ECO:0000256" key="6">
    <source>
        <dbReference type="ARBA" id="ARBA00014619"/>
    </source>
</evidence>
<sequence>MGRIPHAAFSAVNSVLAKSITDNVLLIQETIFDLLPTIRRFWVTKSSPLRDEMLMTLMLGSDVLTKHKASPELPIEALQGLADQIHRTYVRLPEKDILQVDDLIFNFESSPIPMALKFMAPRITVGKSLQHWMTLSTVANLLKLLDNFYLHSNRPKVDGESNKRQQFMSRIDDIFRDASLAPAVNRIAALQIIPFVLSRVELSSERVSSLMQLLTVNVLDESPTVSSWAMIAIASVASCESACSDELKANWAHMWELASRTLPSPGTTRAACTLMCAIIHYQLLGYVDIVSTFESVISSVDLNGPSTLTDSALYLWTTMMDLRLKTNPAQSQEMAKQICGWLKTTWTIGPVTDRLHASQIAWFARPLSILNLLISCTGRNFITLTPSFHGPLSRLAKMWIFYNQKRKLAKYLLLIDPQDCFECSTETFQGSIDISPSTRSNPHDAIVLDLLQTRLDSFGQVWTQSFADKSSHTTAETLQTLVSLCVIIYSFIEFVPSHSFRAENLSRATDTLWGSLCEHMSHDAESLEHCLDVLSPLILSLELPFNRKSIILLALSKLSSGLLPLLNNRRQLERDGVGTGEAMDLDDQFSSQESNYAQTQIVSKYNREDSGMVIFEDTDSIRIATTIQLSLLEKFSTVSDPTELSAFISSYIETWDEVDILAGWPYLCKFVNCMPGIPRADACNLIEYFGEQCLQSYNLERCEASMCACIQLIACFVELWTTNENDDLYDSASDIYMWFVDVLIGKGVGTSQALIRLAGLLKQVLNINPKFLRENRCPSPRTSLFSILRDGDLVVKFHVSSLIPGIFGGFVLKEHDAIFDDILESLPRDREWDEGIALRLFVLAKLASRWHTLLRRSIYHIFETPGQVPSSTSYAKACLQNVSEALGLNDAREIFKLFSSQIIYTWLETQSLTKLPFGVFGYLSLRDLLVDIQDEVIAQMVMRVKDEDMTEISACLGSSFPNLLTESFYKAEAYSIARDISMPPSQDPKLRGSESGMKKLLGPDKFLSLVERFFPEIVAVIFKSMDQTEQIERAFAKRPRFQRAGNTLKNICERSASDAILPIGQQPSFRARYLIDELEFLSKRTGYDLESMWTPALVSFVARELIESIHPALGSLHACAIIRKLRALVCIAGPLALEDYPLEMLLHCLGPFLTDFQCSTDAIGVFWYLIDSGREHLSSNPSFLAGLAVSTLASLRGFLSSKHDSTTQETHFRATMSKAEAFHRWFSEFLDEYQAPALNEEEKTSLRKIIRSSQNIRLAGNASKSTYEGELMVELLQDKVSGRKLLSSPASDLVFSRLCHDFQRPNTFRDDVLGDDKAACSNTLGLWTSLENNSLGSGYRLWVARALGRSYAATGVVSELLLREQRVEFPEGFNEDNLVNSKVSILHSLCDCLFSNNHRSVGLAERTLQMIMDGLTKKSGFEECEEAIPASLMKALVWAPYRCPELALGETEKSSIDPNLRWMPSVSVLEFAKAFSLALSLRATGDPVVGALQPILFAIPTLAAQLLPYVLHDVLLLESDGSQKTRQAVSAVFREAFRDAQECTLPHIRLIIYCILYLRHQPLPNESTMDERDNWLDIDFIDAAYAATKCRMYKTALLFVEINHSRIATSSRRSSAVKFVEPTELLHNIFSNIDDPDMFYGVHQEPSIETVLGKLGYESSGLKNLAFQSAYYDTSMTIDGNSDDTSALGILKALNSTNFQGIANAMFRAPGVGERRPEVFDSMLSTALCLKQWDIPIPNTTSPTGNIFKALQSLNTFEEKAQLVQVLDECFLDMLGCLSKENQSLSSLKDTMQALGVLSELDEILSSESYQQVADSWERVLNRSLWLKFESFHDIGQILASHEAIFSMISRKPHLRTMLATNARDAQLLEVKAIRESLRISREHDVHQASLKSAMLLTKLIEPCSQLGVEIDAAVTLDMANVLWDQGEMTTSIKMLQQLSEKRDVHKQSIPVNRAEILASLGHHIAEARLEKPDVIIQDYLSPAIRELKGHLDGEEAGLAFHEFAAFCDQQLQNSDMLEDFKRIEQIRHRKEKEVQDLEQMMKAAQGKERDQLRIYRSKAKQWFDLDDREYQRLKQSRETFMEQSLENYLLSLKACDTFSNDVLRFCALWLDNSNSETANKAVAKYLSQVPSRKFAPLMNQLSSRILDVDDSFQPLLFDLVFRICMEHPYHGMYQIFASSKSKAGKDSMAKSRYNAAGKLVERLKSDRAAGPTWVAIHNTNISYVRFAMEKADEKVKTGSRVQLRKSITGQRLEHDVTRQKIPPPTMKIQLRADCDYSNVPRLTKFLPEFTVASGVSAPKIVTAIASDGLRYKQLFKAGNDDLRQDAIMEQVFEQVSNLLRSHRTTQQRNLGIRTYKVLPLTANAGIIEFVQNTLPLHDYLMPAHQKHFPRDMKPNACRKHISDAQTKSLDQRLKIYRQVTDHFHPVMRYFFMEKFQNPDDWFSKRLAYTRSTAAISILGHVLGLGDRHGHNILLDETNGEVVHIDLGVAFEQGRVLPVPEVVPFRLTRDLVDGMGITKTEGVFRRCCEFTLEALRQESYRIMTILDVLRYDPLYSWSLSPLRMKKMQDTQEAAGGAEAVSEGGKGAVNEPSEADRALTVVAKKLGKTLSVAATVNELIQQATDERNLAVLYCGWAAYA</sequence>
<dbReference type="FunFam" id="1.10.1070.11:FF:000025">
    <property type="entry name" value="Serine/threonine-protein kinase Tel1"/>
    <property type="match status" value="1"/>
</dbReference>
<dbReference type="RefSeq" id="XP_002584309.1">
    <property type="nucleotide sequence ID" value="XM_002584263.1"/>
</dbReference>
<evidence type="ECO:0000256" key="14">
    <source>
        <dbReference type="ARBA" id="ARBA00022840"/>
    </source>
</evidence>
<evidence type="ECO:0000256" key="1">
    <source>
        <dbReference type="ARBA" id="ARBA00004123"/>
    </source>
</evidence>
<dbReference type="InterPro" id="IPR014009">
    <property type="entry name" value="PIK_FAT"/>
</dbReference>
<evidence type="ECO:0000256" key="3">
    <source>
        <dbReference type="ARBA" id="ARBA00010769"/>
    </source>
</evidence>
<feature type="compositionally biased region" description="Low complexity" evidence="26">
    <location>
        <begin position="2572"/>
        <end position="2582"/>
    </location>
</feature>
<evidence type="ECO:0000256" key="5">
    <source>
        <dbReference type="ARBA" id="ARBA00012513"/>
    </source>
</evidence>
<dbReference type="OMA" id="HACSVIR"/>
<proteinExistence type="inferred from homology"/>
<keyword evidence="31" id="KW-1185">Reference proteome</keyword>
<evidence type="ECO:0000256" key="18">
    <source>
        <dbReference type="ARBA" id="ARBA00025079"/>
    </source>
</evidence>
<keyword evidence="8" id="KW-0158">Chromosome</keyword>
<keyword evidence="14" id="KW-0067">ATP-binding</keyword>
<evidence type="ECO:0000256" key="24">
    <source>
        <dbReference type="ARBA" id="ARBA00048679"/>
    </source>
</evidence>
<dbReference type="InterPro" id="IPR038980">
    <property type="entry name" value="ATM_plant"/>
</dbReference>
<comment type="function">
    <text evidence="18">Serine/threonine protein kinase which activates checkpoint signaling upon genotoxic stresses such as ionizing radiation (IR), ultraviolet light (UV), or DNA replication stalling, thereby acting as a DNA damage sensor. Recognizes the substrate consensus sequence [ST]-Q. Phosphorylates histone H2A to form H2AS128ph (gamma-H2A) at sites of DNA damage, involved in the regulation of DNA damage response mechanism. Required for the control of telomere length and genome stability.</text>
</comment>
<dbReference type="GO" id="GO:0006281">
    <property type="term" value="P:DNA repair"/>
    <property type="evidence" value="ECO:0007669"/>
    <property type="project" value="InterPro"/>
</dbReference>
<dbReference type="InterPro" id="IPR000403">
    <property type="entry name" value="PI3/4_kinase_cat_dom"/>
</dbReference>
<dbReference type="InParanoid" id="C4JRA9"/>
<name>C4JRA9_UNCRE</name>
<evidence type="ECO:0000256" key="4">
    <source>
        <dbReference type="ARBA" id="ARBA00011370"/>
    </source>
</evidence>
<accession>C4JRA9</accession>
<dbReference type="VEuPathDB" id="FungiDB:UREG_04998"/>
<dbReference type="FunFam" id="3.30.1010.10:FF:000019">
    <property type="entry name" value="Serine/threonine-protein kinase Tel1"/>
    <property type="match status" value="1"/>
</dbReference>
<feature type="domain" description="FATC" evidence="29">
    <location>
        <begin position="2607"/>
        <end position="2639"/>
    </location>
</feature>
<protein>
    <recommendedName>
        <fullName evidence="6">Serine/threonine-protein kinase TEL1</fullName>
        <ecNumber evidence="5">2.7.11.1</ecNumber>
    </recommendedName>
    <alternativeName>
        <fullName evidence="19">ATM homolog</fullName>
    </alternativeName>
    <alternativeName>
        <fullName evidence="21 22">DNA-damage checkpoint kinase TEL1</fullName>
    </alternativeName>
    <alternativeName>
        <fullName evidence="7">Serine/threonine-protein kinase tel1</fullName>
    </alternativeName>
    <alternativeName>
        <fullName evidence="20">Telomere length regulation protein 1</fullName>
    </alternativeName>
</protein>
<dbReference type="GO" id="GO:0005524">
    <property type="term" value="F:ATP binding"/>
    <property type="evidence" value="ECO:0007669"/>
    <property type="project" value="UniProtKB-KW"/>
</dbReference>
<comment type="subunit">
    <text evidence="4">Associates with DNA double-strand breaks.</text>
</comment>
<feature type="region of interest" description="Disordered" evidence="26">
    <location>
        <begin position="2570"/>
        <end position="2591"/>
    </location>
</feature>
<feature type="domain" description="FAT" evidence="28">
    <location>
        <begin position="1582"/>
        <end position="2182"/>
    </location>
</feature>
<keyword evidence="17" id="KW-0539">Nucleus</keyword>
<evidence type="ECO:0000256" key="11">
    <source>
        <dbReference type="ARBA" id="ARBA00022741"/>
    </source>
</evidence>
<evidence type="ECO:0000256" key="21">
    <source>
        <dbReference type="ARBA" id="ARBA00031460"/>
    </source>
</evidence>
<dbReference type="STRING" id="336963.C4JRA9"/>
<dbReference type="PROSITE" id="PS50290">
    <property type="entry name" value="PI3_4_KINASE_3"/>
    <property type="match status" value="1"/>
</dbReference>
<dbReference type="PROSITE" id="PS51190">
    <property type="entry name" value="FATC"/>
    <property type="match status" value="1"/>
</dbReference>
<dbReference type="KEGG" id="ure:UREG_04998"/>
<dbReference type="GeneID" id="8443308"/>
<keyword evidence="16" id="KW-0779">Telomere</keyword>
<dbReference type="InterPro" id="IPR003151">
    <property type="entry name" value="PIK-rel_kinase_FAT"/>
</dbReference>
<evidence type="ECO:0000256" key="20">
    <source>
        <dbReference type="ARBA" id="ARBA00030222"/>
    </source>
</evidence>
<dbReference type="SMART" id="SM00146">
    <property type="entry name" value="PI3Kc"/>
    <property type="match status" value="1"/>
</dbReference>
<dbReference type="EC" id="2.7.11.1" evidence="5"/>
<dbReference type="InterPro" id="IPR044107">
    <property type="entry name" value="PIKKc_ATM"/>
</dbReference>
<dbReference type="GO" id="GO:0000781">
    <property type="term" value="C:chromosome, telomeric region"/>
    <property type="evidence" value="ECO:0007669"/>
    <property type="project" value="UniProtKB-SubCell"/>
</dbReference>
<dbReference type="InterPro" id="IPR036940">
    <property type="entry name" value="PI3/4_kinase_cat_sf"/>
</dbReference>
<keyword evidence="11" id="KW-0547">Nucleotide-binding</keyword>
<evidence type="ECO:0000256" key="2">
    <source>
        <dbReference type="ARBA" id="ARBA00004574"/>
    </source>
</evidence>
<evidence type="ECO:0000256" key="22">
    <source>
        <dbReference type="ARBA" id="ARBA00032467"/>
    </source>
</evidence>
<evidence type="ECO:0000256" key="10">
    <source>
        <dbReference type="ARBA" id="ARBA00022679"/>
    </source>
</evidence>
<dbReference type="SMART" id="SM01343">
    <property type="entry name" value="FATC"/>
    <property type="match status" value="1"/>
</dbReference>
<dbReference type="Pfam" id="PF02260">
    <property type="entry name" value="FATC"/>
    <property type="match status" value="1"/>
</dbReference>
<reference evidence="31" key="1">
    <citation type="journal article" date="2009" name="Genome Res.">
        <title>Comparative genomic analyses of the human fungal pathogens Coccidioides and their relatives.</title>
        <authorList>
            <person name="Sharpton T.J."/>
            <person name="Stajich J.E."/>
            <person name="Rounsley S.D."/>
            <person name="Gardner M.J."/>
            <person name="Wortman J.R."/>
            <person name="Jordar V.S."/>
            <person name="Maiti R."/>
            <person name="Kodira C.D."/>
            <person name="Neafsey D.E."/>
            <person name="Zeng Q."/>
            <person name="Hung C.-Y."/>
            <person name="McMahan C."/>
            <person name="Muszewska A."/>
            <person name="Grynberg M."/>
            <person name="Mandel M.A."/>
            <person name="Kellner E.M."/>
            <person name="Barker B.M."/>
            <person name="Galgiani J.N."/>
            <person name="Orbach M.J."/>
            <person name="Kirkland T.N."/>
            <person name="Cole G.T."/>
            <person name="Henn M.R."/>
            <person name="Birren B.W."/>
            <person name="Taylor J.W."/>
        </authorList>
    </citation>
    <scope>NUCLEOTIDE SEQUENCE [LARGE SCALE GENOMIC DNA]</scope>
    <source>
        <strain evidence="31">UAMH 1704</strain>
    </source>
</reference>
<evidence type="ECO:0000256" key="12">
    <source>
        <dbReference type="ARBA" id="ARBA00022763"/>
    </source>
</evidence>
<dbReference type="InterPro" id="IPR011009">
    <property type="entry name" value="Kinase-like_dom_sf"/>
</dbReference>
<dbReference type="Pfam" id="PF02259">
    <property type="entry name" value="FAT"/>
    <property type="match status" value="1"/>
</dbReference>
<comment type="catalytic activity">
    <reaction evidence="23">
        <text>L-threonyl-[protein] + ATP = O-phospho-L-threonyl-[protein] + ADP + H(+)</text>
        <dbReference type="Rhea" id="RHEA:46608"/>
        <dbReference type="Rhea" id="RHEA-COMP:11060"/>
        <dbReference type="Rhea" id="RHEA-COMP:11605"/>
        <dbReference type="ChEBI" id="CHEBI:15378"/>
        <dbReference type="ChEBI" id="CHEBI:30013"/>
        <dbReference type="ChEBI" id="CHEBI:30616"/>
        <dbReference type="ChEBI" id="CHEBI:61977"/>
        <dbReference type="ChEBI" id="CHEBI:456216"/>
        <dbReference type="EC" id="2.7.11.1"/>
    </reaction>
</comment>
<dbReference type="eggNOG" id="KOG0892">
    <property type="taxonomic scope" value="Eukaryota"/>
</dbReference>
<comment type="subcellular location">
    <subcellularLocation>
        <location evidence="2">Chromosome</location>
        <location evidence="2">Telomere</location>
    </subcellularLocation>
    <subcellularLocation>
        <location evidence="1">Nucleus</location>
    </subcellularLocation>
</comment>
<dbReference type="Pfam" id="PF00454">
    <property type="entry name" value="PI3_PI4_kinase"/>
    <property type="match status" value="1"/>
</dbReference>
<dbReference type="PROSITE" id="PS00915">
    <property type="entry name" value="PI3_4_KINASE_1"/>
    <property type="match status" value="1"/>
</dbReference>
<dbReference type="Gene3D" id="1.10.1070.11">
    <property type="entry name" value="Phosphatidylinositol 3-/4-kinase, catalytic domain"/>
    <property type="match status" value="1"/>
</dbReference>
<keyword evidence="15" id="KW-0156">Chromatin regulator</keyword>
<evidence type="ECO:0000256" key="25">
    <source>
        <dbReference type="SAM" id="Coils"/>
    </source>
</evidence>
<keyword evidence="13" id="KW-0418">Kinase</keyword>
<dbReference type="Gene3D" id="3.30.1010.10">
    <property type="entry name" value="Phosphatidylinositol 3-kinase Catalytic Subunit, Chain A, domain 4"/>
    <property type="match status" value="1"/>
</dbReference>
<evidence type="ECO:0000313" key="30">
    <source>
        <dbReference type="EMBL" id="EEP80156.1"/>
    </source>
</evidence>
<evidence type="ECO:0000256" key="7">
    <source>
        <dbReference type="ARBA" id="ARBA00020288"/>
    </source>
</evidence>